<protein>
    <recommendedName>
        <fullName evidence="8">MutL C-terminal dimerisation domain-containing protein</fullName>
    </recommendedName>
</protein>
<feature type="domain" description="DNA mismatch repair protein S5" evidence="5">
    <location>
        <begin position="230"/>
        <end position="368"/>
    </location>
</feature>
<keyword evidence="2" id="KW-0227">DNA damage</keyword>
<dbReference type="InterPro" id="IPR014790">
    <property type="entry name" value="MutL_C"/>
</dbReference>
<comment type="similarity">
    <text evidence="1">Belongs to the DNA mismatch repair MutL/HexB family.</text>
</comment>
<dbReference type="Pfam" id="PF08676">
    <property type="entry name" value="MutL_C"/>
    <property type="match status" value="1"/>
</dbReference>
<dbReference type="SMART" id="SM00853">
    <property type="entry name" value="MutL_C"/>
    <property type="match status" value="1"/>
</dbReference>
<dbReference type="SMART" id="SM01340">
    <property type="entry name" value="DNA_mis_repair"/>
    <property type="match status" value="1"/>
</dbReference>
<dbReference type="Proteomes" id="UP001497453">
    <property type="component" value="Chromosome 2"/>
</dbReference>
<evidence type="ECO:0008006" key="8">
    <source>
        <dbReference type="Google" id="ProtNLM"/>
    </source>
</evidence>
<dbReference type="PANTHER" id="PTHR10073:SF47">
    <property type="entry name" value="DNA MISMATCH REPAIR PROTEIN MLH3"/>
    <property type="match status" value="1"/>
</dbReference>
<evidence type="ECO:0000256" key="2">
    <source>
        <dbReference type="ARBA" id="ARBA00022763"/>
    </source>
</evidence>
<reference evidence="7" key="1">
    <citation type="submission" date="2024-04" db="EMBL/GenBank/DDBJ databases">
        <authorList>
            <person name="Shaw F."/>
            <person name="Minotto A."/>
        </authorList>
    </citation>
    <scope>NUCLEOTIDE SEQUENCE [LARGE SCALE GENOMIC DNA]</scope>
</reference>
<feature type="domain" description="MutL C-terminal dimerisation" evidence="4">
    <location>
        <begin position="562"/>
        <end position="783"/>
    </location>
</feature>
<evidence type="ECO:0000256" key="1">
    <source>
        <dbReference type="ARBA" id="ARBA00006082"/>
    </source>
</evidence>
<dbReference type="Pfam" id="PF13589">
    <property type="entry name" value="HATPase_c_3"/>
    <property type="match status" value="1"/>
</dbReference>
<gene>
    <name evidence="6" type="ORF">GFSPODELE1_LOCUS3168</name>
</gene>
<name>A0ABP1D0B5_9APHY</name>
<dbReference type="PANTHER" id="PTHR10073">
    <property type="entry name" value="DNA MISMATCH REPAIR PROTEIN MLH, PMS, MUTL"/>
    <property type="match status" value="1"/>
</dbReference>
<feature type="region of interest" description="Disordered" evidence="3">
    <location>
        <begin position="377"/>
        <end position="422"/>
    </location>
</feature>
<dbReference type="SUPFAM" id="SSF54211">
    <property type="entry name" value="Ribosomal protein S5 domain 2-like"/>
    <property type="match status" value="1"/>
</dbReference>
<dbReference type="PROSITE" id="PS00058">
    <property type="entry name" value="DNA_MISMATCH_REPAIR_1"/>
    <property type="match status" value="1"/>
</dbReference>
<dbReference type="Gene3D" id="3.30.1540.20">
    <property type="entry name" value="MutL, C-terminal domain, dimerisation subdomain"/>
    <property type="match status" value="1"/>
</dbReference>
<dbReference type="Gene3D" id="3.30.230.10">
    <property type="match status" value="1"/>
</dbReference>
<keyword evidence="7" id="KW-1185">Reference proteome</keyword>
<dbReference type="SUPFAM" id="SSF55874">
    <property type="entry name" value="ATPase domain of HSP90 chaperone/DNA topoisomerase II/histidine kinase"/>
    <property type="match status" value="1"/>
</dbReference>
<dbReference type="EMBL" id="OZ037945">
    <property type="protein sequence ID" value="CAL1700492.1"/>
    <property type="molecule type" value="Genomic_DNA"/>
</dbReference>
<accession>A0ABP1D0B5</accession>
<feature type="compositionally biased region" description="Polar residues" evidence="3">
    <location>
        <begin position="454"/>
        <end position="464"/>
    </location>
</feature>
<evidence type="ECO:0000313" key="6">
    <source>
        <dbReference type="EMBL" id="CAL1700492.1"/>
    </source>
</evidence>
<dbReference type="InterPro" id="IPR037198">
    <property type="entry name" value="MutL_C_sf"/>
</dbReference>
<dbReference type="InterPro" id="IPR014762">
    <property type="entry name" value="DNA_mismatch_repair_CS"/>
</dbReference>
<dbReference type="InterPro" id="IPR038973">
    <property type="entry name" value="MutL/Mlh/Pms-like"/>
</dbReference>
<dbReference type="InterPro" id="IPR013507">
    <property type="entry name" value="DNA_mismatch_S5_2-like"/>
</dbReference>
<dbReference type="SUPFAM" id="SSF118116">
    <property type="entry name" value="DNA mismatch repair protein MutL"/>
    <property type="match status" value="1"/>
</dbReference>
<dbReference type="Gene3D" id="3.30.565.10">
    <property type="entry name" value="Histidine kinase-like ATPase, C-terminal domain"/>
    <property type="match status" value="1"/>
</dbReference>
<feature type="region of interest" description="Disordered" evidence="3">
    <location>
        <begin position="449"/>
        <end position="486"/>
    </location>
</feature>
<proteinExistence type="inferred from homology"/>
<sequence>MASSIPTIEHLPLTTQSKLRSAQILTTLSQIVSELVQNSLDANARHIDIGVNCEEWECWVRDDGIGISRDGLTSLSSGLEERRYSTSKAYTAASLDFVSTFGFRGEALASAAVVSCLEISSRTSLSRQSWSIILKGNDNLYNGPSLRWRRESPGTVVCIRDAFFNLPIRRLSHPSSQRTLELIRRDIEAYALVFPKVSFTMENTHKSNNLRSDRARILAIPKTTTTLNAFRHIYGRALTEHVEEIAETKGEVKVEGFISLDGGSSKAHQFLYLNRHPLSASDLHRVIEQKFASSSFAKNALDEYGDAYPSALLHSPRKTEKKPIYVLNITVPPSQVDNCLEPAKSAVYLGNGEFIANFLGSVVQSFLVRHGFAAHPTKPAKMRDSVPSSPRKRRKIDIMESPQRPPLQVRASVSSARPETPLIVREDMSEGEDDKLIWTDPHTGSKFVVDKRTGNSYPFKQPSPQDDHHEDDIPKASRMRRTLQTSDTSFDTPDWIRKALSTNQAYALIESRIPSLSLSSSFADQARRDPCHACKDGLTSSQVLSSSQSIRFDKADLRKAQVLGQVDQKFIACVVDIDQEGEDDEQVAENARRTLLLIDQHAADERVRVERFLSELCSGFLHLGFSDAENPGVKQRRLMPPVPVLLTTRDVECITISSDIQDTMRRWGFTFSALGQDHTAVSGAAIGESRDEVASGYGQVLVDGVPNLLGKKLLQGDELRDVIKGFVTHFESCGDADSFVRPTQASSSGTPSWQIAMRWCPKELLELVNSKACRGAIMFNDTLTIEQCEHLILQLSECALPFQCAHGRYDLLHQSYALYSSHIRRPSLAPLTSLSTSNVTHRSRHLNDVNWSQY</sequence>
<evidence type="ECO:0000313" key="7">
    <source>
        <dbReference type="Proteomes" id="UP001497453"/>
    </source>
</evidence>
<dbReference type="InterPro" id="IPR020568">
    <property type="entry name" value="Ribosomal_Su5_D2-typ_SF"/>
</dbReference>
<dbReference type="InterPro" id="IPR036890">
    <property type="entry name" value="HATPase_C_sf"/>
</dbReference>
<evidence type="ECO:0000259" key="4">
    <source>
        <dbReference type="SMART" id="SM00853"/>
    </source>
</evidence>
<dbReference type="InterPro" id="IPR014721">
    <property type="entry name" value="Ribsml_uS5_D2-typ_fold_subgr"/>
</dbReference>
<evidence type="ECO:0000256" key="3">
    <source>
        <dbReference type="SAM" id="MobiDB-lite"/>
    </source>
</evidence>
<evidence type="ECO:0000259" key="5">
    <source>
        <dbReference type="SMART" id="SM01340"/>
    </source>
</evidence>
<feature type="compositionally biased region" description="Basic and acidic residues" evidence="3">
    <location>
        <begin position="465"/>
        <end position="475"/>
    </location>
</feature>
<dbReference type="InterPro" id="IPR042120">
    <property type="entry name" value="MutL_C_dimsub"/>
</dbReference>
<organism evidence="6 7">
    <name type="scientific">Somion occarium</name>
    <dbReference type="NCBI Taxonomy" id="3059160"/>
    <lineage>
        <taxon>Eukaryota</taxon>
        <taxon>Fungi</taxon>
        <taxon>Dikarya</taxon>
        <taxon>Basidiomycota</taxon>
        <taxon>Agaricomycotina</taxon>
        <taxon>Agaricomycetes</taxon>
        <taxon>Polyporales</taxon>
        <taxon>Cerrenaceae</taxon>
        <taxon>Somion</taxon>
    </lineage>
</organism>